<keyword evidence="2" id="KW-1185">Reference proteome</keyword>
<dbReference type="EMBL" id="CP000453">
    <property type="protein sequence ID" value="ABI55405.1"/>
    <property type="molecule type" value="Genomic_DNA"/>
</dbReference>
<dbReference type="Pfam" id="PF05947">
    <property type="entry name" value="T6SS_TssF"/>
    <property type="match status" value="1"/>
</dbReference>
<name>Q0ACN2_ALKEH</name>
<dbReference type="AlphaFoldDB" id="Q0ACN2"/>
<evidence type="ECO:0000313" key="2">
    <source>
        <dbReference type="Proteomes" id="UP000001962"/>
    </source>
</evidence>
<evidence type="ECO:0008006" key="3">
    <source>
        <dbReference type="Google" id="ProtNLM"/>
    </source>
</evidence>
<evidence type="ECO:0000313" key="1">
    <source>
        <dbReference type="EMBL" id="ABI55405.1"/>
    </source>
</evidence>
<dbReference type="InterPro" id="IPR010272">
    <property type="entry name" value="T6SS_TssF"/>
</dbReference>
<gene>
    <name evidence="1" type="ordered locus">Mlg_0048</name>
</gene>
<accession>Q0ACN2</accession>
<dbReference type="NCBIfam" id="TIGR03359">
    <property type="entry name" value="VI_chp_6"/>
    <property type="match status" value="1"/>
</dbReference>
<dbReference type="HOGENOM" id="CLU_028593_2_1_6"/>
<dbReference type="PIRSF" id="PIRSF028304">
    <property type="entry name" value="UCP028304"/>
    <property type="match status" value="1"/>
</dbReference>
<dbReference type="OrthoDB" id="9763676at2"/>
<dbReference type="Proteomes" id="UP000001962">
    <property type="component" value="Chromosome"/>
</dbReference>
<dbReference type="PANTHER" id="PTHR35370">
    <property type="entry name" value="CYTOPLASMIC PROTEIN-RELATED-RELATED"/>
    <property type="match status" value="1"/>
</dbReference>
<dbReference type="KEGG" id="aeh:Mlg_0048"/>
<protein>
    <recommendedName>
        <fullName evidence="3">Type VI secretion system baseplate subunit TssF</fullName>
    </recommendedName>
</protein>
<proteinExistence type="predicted"/>
<organism evidence="1 2">
    <name type="scientific">Alkalilimnicola ehrlichii (strain ATCC BAA-1101 / DSM 17681 / MLHE-1)</name>
    <dbReference type="NCBI Taxonomy" id="187272"/>
    <lineage>
        <taxon>Bacteria</taxon>
        <taxon>Pseudomonadati</taxon>
        <taxon>Pseudomonadota</taxon>
        <taxon>Gammaproteobacteria</taxon>
        <taxon>Chromatiales</taxon>
        <taxon>Ectothiorhodospiraceae</taxon>
        <taxon>Alkalilimnicola</taxon>
    </lineage>
</organism>
<dbReference type="PANTHER" id="PTHR35370:SF4">
    <property type="entry name" value="TYPE VI SECRETION SYSTEM BASEPLATE SUBUNIT TSSF"/>
    <property type="match status" value="1"/>
</dbReference>
<dbReference type="eggNOG" id="COG3519">
    <property type="taxonomic scope" value="Bacteria"/>
</dbReference>
<sequence>MLNRYYRDELNFLRQEGRAFAQAYPHLSRFLSEPGDDPDVERLLEGFAFLTGRMREKVEDEFPELTHSLISMLWPNYLRPVPSMTIVRFDPRWHALRAGHRLPRGTALRSQPVQGTPCRFRTSHDVTLYPLEVAGVDTARSRSRSQVTLRLAVHSDQPLADLPADPLRFYLGGDGYTARTLYLWLQHYLEGVDLEVAGERRSLPADAISPVGFERDQSLLPYPRNSFQGYRILQEYLCVPDAFRFLDLQRLSAALPHEAADEIRLVFRFSRTLPRDARLSVDHFQLHCTPAVNLFEQDADPIDLTGERAEYPILPSSRNPAHYEVYSVDAVEGWLTTGSGRFRGEPRRYVPFESFQHQLERDRGGDARYYRLRVRESVRDDGFAHDIAFVREDEVYRLAHHETVSLRLTCTNRRLPESLGVGDITDFADDSPALVTARNITRPTPALRPQLDGGLLWTLISNLALNYLSLLHTDALRSVLRAYDFRALVDRQAERASQQRLAGIRAIDTVPVDRLHHGLPVRGMRSVVTLDEAAFGDEGGLYQFGCVLARFLALYASINAFHELQVVNLRNQERYTWKWQPGQQPLM</sequence>
<reference evidence="2" key="1">
    <citation type="submission" date="2006-08" db="EMBL/GenBank/DDBJ databases">
        <title>Complete sequence of Alkalilimnicola ehrilichei MLHE-1.</title>
        <authorList>
            <person name="Copeland A."/>
            <person name="Lucas S."/>
            <person name="Lapidus A."/>
            <person name="Barry K."/>
            <person name="Detter J.C."/>
            <person name="Glavina del Rio T."/>
            <person name="Hammon N."/>
            <person name="Israni S."/>
            <person name="Dalin E."/>
            <person name="Tice H."/>
            <person name="Pitluck S."/>
            <person name="Sims D."/>
            <person name="Brettin T."/>
            <person name="Bruce D."/>
            <person name="Han C."/>
            <person name="Tapia R."/>
            <person name="Gilna P."/>
            <person name="Schmutz J."/>
            <person name="Larimer F."/>
            <person name="Land M."/>
            <person name="Hauser L."/>
            <person name="Kyrpides N."/>
            <person name="Mikhailova N."/>
            <person name="Oremland R.S."/>
            <person name="Hoeft S.E."/>
            <person name="Switzer-Blum J."/>
            <person name="Kulp T."/>
            <person name="King G."/>
            <person name="Tabita R."/>
            <person name="Witte B."/>
            <person name="Santini J.M."/>
            <person name="Basu P."/>
            <person name="Hollibaugh J.T."/>
            <person name="Xie G."/>
            <person name="Stolz J.F."/>
            <person name="Richardson P."/>
        </authorList>
    </citation>
    <scope>NUCLEOTIDE SEQUENCE [LARGE SCALE GENOMIC DNA]</scope>
    <source>
        <strain evidence="2">ATCC BAA-1101 / DSM 17681 / MLHE-1</strain>
    </source>
</reference>